<dbReference type="KEGG" id="ssao:94300362"/>
<reference evidence="2 3" key="1">
    <citation type="journal article" date="2014" name="PLoS Genet.">
        <title>The Genome of Spironucleus salmonicida Highlights a Fish Pathogen Adapted to Fluctuating Environments.</title>
        <authorList>
            <person name="Xu F."/>
            <person name="Jerlstrom-Hultqvist J."/>
            <person name="Einarsson E."/>
            <person name="Astvaldsson A."/>
            <person name="Svard S.G."/>
            <person name="Andersson J.O."/>
        </authorList>
    </citation>
    <scope>NUCLEOTIDE SEQUENCE [LARGE SCALE GENOMIC DNA]</scope>
    <source>
        <strain evidence="2 3">ATCC 50377</strain>
    </source>
</reference>
<dbReference type="RefSeq" id="XP_067762903.1">
    <property type="nucleotide sequence ID" value="XM_067910147.1"/>
</dbReference>
<dbReference type="Proteomes" id="UP000018208">
    <property type="component" value="Unassembled WGS sequence"/>
</dbReference>
<keyword evidence="1" id="KW-0472">Membrane</keyword>
<evidence type="ECO:0000313" key="3">
    <source>
        <dbReference type="Proteomes" id="UP000018208"/>
    </source>
</evidence>
<evidence type="ECO:0000256" key="1">
    <source>
        <dbReference type="SAM" id="Phobius"/>
    </source>
</evidence>
<sequence>MLTEYIAYYNCSNFYNSSSHLFRSRYLYILFQTTIFSLRFTLTIQKLAESLVAQKLCSAMERQSGEHNGNTDEYNSGDVHTLSAGPGALQVLGGGVTILRPIYTFANTAVYTSVCGIPLPQLFKMQSAQFVAYQARPQNQVQCNCNVFYLCDTSGACVLRRDLALGLAAGGAVLVLGVGACCVVFCLNRRHRAPKQPEHVPQERVLQAQSGIVRLGRSLPAAPRAGHAPSLTGSASVEVFGQSLPRGKVFII</sequence>
<dbReference type="AlphaFoldDB" id="A0A9P8LQ11"/>
<keyword evidence="1" id="KW-1133">Transmembrane helix</keyword>
<keyword evidence="3" id="KW-1185">Reference proteome</keyword>
<evidence type="ECO:0000313" key="2">
    <source>
        <dbReference type="EMBL" id="KAH0572130.1"/>
    </source>
</evidence>
<protein>
    <submittedName>
        <fullName evidence="2">Uncharacterized protein</fullName>
    </submittedName>
</protein>
<organism evidence="2 3">
    <name type="scientific">Spironucleus salmonicida</name>
    <dbReference type="NCBI Taxonomy" id="348837"/>
    <lineage>
        <taxon>Eukaryota</taxon>
        <taxon>Metamonada</taxon>
        <taxon>Diplomonadida</taxon>
        <taxon>Hexamitidae</taxon>
        <taxon>Hexamitinae</taxon>
        <taxon>Spironucleus</taxon>
    </lineage>
</organism>
<name>A0A9P8LQ11_9EUKA</name>
<feature type="transmembrane region" description="Helical" evidence="1">
    <location>
        <begin position="163"/>
        <end position="187"/>
    </location>
</feature>
<gene>
    <name evidence="2" type="ORF">SS50377_26339</name>
</gene>
<keyword evidence="1" id="KW-0812">Transmembrane</keyword>
<comment type="caution">
    <text evidence="2">The sequence shown here is derived from an EMBL/GenBank/DDBJ whole genome shotgun (WGS) entry which is preliminary data.</text>
</comment>
<dbReference type="EMBL" id="AUWU02000006">
    <property type="protein sequence ID" value="KAH0572130.1"/>
    <property type="molecule type" value="Genomic_DNA"/>
</dbReference>
<dbReference type="GeneID" id="94300362"/>
<proteinExistence type="predicted"/>
<accession>A0A9P8LQ11</accession>